<accession>A0A401TXG3</accession>
<protein>
    <submittedName>
        <fullName evidence="1">Uncharacterized protein</fullName>
    </submittedName>
</protein>
<feature type="non-terminal residue" evidence="1">
    <location>
        <position position="80"/>
    </location>
</feature>
<gene>
    <name evidence="1" type="ORF">chiPu_0031703</name>
</gene>
<dbReference type="EMBL" id="BEZZ01216476">
    <property type="protein sequence ID" value="GCC47329.1"/>
    <property type="molecule type" value="Genomic_DNA"/>
</dbReference>
<dbReference type="AlphaFoldDB" id="A0A401TXG3"/>
<evidence type="ECO:0000313" key="1">
    <source>
        <dbReference type="EMBL" id="GCC47329.1"/>
    </source>
</evidence>
<keyword evidence="2" id="KW-1185">Reference proteome</keyword>
<comment type="caution">
    <text evidence="1">The sequence shown here is derived from an EMBL/GenBank/DDBJ whole genome shotgun (WGS) entry which is preliminary data.</text>
</comment>
<evidence type="ECO:0000313" key="2">
    <source>
        <dbReference type="Proteomes" id="UP000287033"/>
    </source>
</evidence>
<organism evidence="1 2">
    <name type="scientific">Chiloscyllium punctatum</name>
    <name type="common">Brownbanded bambooshark</name>
    <name type="synonym">Hemiscyllium punctatum</name>
    <dbReference type="NCBI Taxonomy" id="137246"/>
    <lineage>
        <taxon>Eukaryota</taxon>
        <taxon>Metazoa</taxon>
        <taxon>Chordata</taxon>
        <taxon>Craniata</taxon>
        <taxon>Vertebrata</taxon>
        <taxon>Chondrichthyes</taxon>
        <taxon>Elasmobranchii</taxon>
        <taxon>Galeomorphii</taxon>
        <taxon>Galeoidea</taxon>
        <taxon>Orectolobiformes</taxon>
        <taxon>Hemiscylliidae</taxon>
        <taxon>Chiloscyllium</taxon>
    </lineage>
</organism>
<dbReference type="Proteomes" id="UP000287033">
    <property type="component" value="Unassembled WGS sequence"/>
</dbReference>
<sequence>MPGKTRTADFIGSPGFGRQHELRCGGKLCVIVVAGFLVARRTDQAGGALSADQQAADLILACAIGRHGQTPCLEHARRRR</sequence>
<name>A0A401TXG3_CHIPU</name>
<reference evidence="1 2" key="1">
    <citation type="journal article" date="2018" name="Nat. Ecol. Evol.">
        <title>Shark genomes provide insights into elasmobranch evolution and the origin of vertebrates.</title>
        <authorList>
            <person name="Hara Y"/>
            <person name="Yamaguchi K"/>
            <person name="Onimaru K"/>
            <person name="Kadota M"/>
            <person name="Koyanagi M"/>
            <person name="Keeley SD"/>
            <person name="Tatsumi K"/>
            <person name="Tanaka K"/>
            <person name="Motone F"/>
            <person name="Kageyama Y"/>
            <person name="Nozu R"/>
            <person name="Adachi N"/>
            <person name="Nishimura O"/>
            <person name="Nakagawa R"/>
            <person name="Tanegashima C"/>
            <person name="Kiyatake I"/>
            <person name="Matsumoto R"/>
            <person name="Murakumo K"/>
            <person name="Nishida K"/>
            <person name="Terakita A"/>
            <person name="Kuratani S"/>
            <person name="Sato K"/>
            <person name="Hyodo S Kuraku.S."/>
        </authorList>
    </citation>
    <scope>NUCLEOTIDE SEQUENCE [LARGE SCALE GENOMIC DNA]</scope>
</reference>
<proteinExistence type="predicted"/>